<name>A0A9J5W5W3_SOLCO</name>
<evidence type="ECO:0000313" key="2">
    <source>
        <dbReference type="Proteomes" id="UP000824120"/>
    </source>
</evidence>
<sequence length="72" mass="8505">MGMEQNKRRNDKQDNLTARVKWESKRALVRNCFSGEGGDIHVLVETKLTSNDSNLYRQIWNNRWLGEVHFRG</sequence>
<keyword evidence="2" id="KW-1185">Reference proteome</keyword>
<proteinExistence type="predicted"/>
<dbReference type="OrthoDB" id="1881450at2759"/>
<accession>A0A9J5W5W3</accession>
<dbReference type="EMBL" id="JACXVP010000012">
    <property type="protein sequence ID" value="KAG5570759.1"/>
    <property type="molecule type" value="Genomic_DNA"/>
</dbReference>
<dbReference type="Proteomes" id="UP000824120">
    <property type="component" value="Chromosome 12"/>
</dbReference>
<organism evidence="1 2">
    <name type="scientific">Solanum commersonii</name>
    <name type="common">Commerson's wild potato</name>
    <name type="synonym">Commerson's nightshade</name>
    <dbReference type="NCBI Taxonomy" id="4109"/>
    <lineage>
        <taxon>Eukaryota</taxon>
        <taxon>Viridiplantae</taxon>
        <taxon>Streptophyta</taxon>
        <taxon>Embryophyta</taxon>
        <taxon>Tracheophyta</taxon>
        <taxon>Spermatophyta</taxon>
        <taxon>Magnoliopsida</taxon>
        <taxon>eudicotyledons</taxon>
        <taxon>Gunneridae</taxon>
        <taxon>Pentapetalae</taxon>
        <taxon>asterids</taxon>
        <taxon>lamiids</taxon>
        <taxon>Solanales</taxon>
        <taxon>Solanaceae</taxon>
        <taxon>Solanoideae</taxon>
        <taxon>Solaneae</taxon>
        <taxon>Solanum</taxon>
    </lineage>
</organism>
<comment type="caution">
    <text evidence="1">The sequence shown here is derived from an EMBL/GenBank/DDBJ whole genome shotgun (WGS) entry which is preliminary data.</text>
</comment>
<evidence type="ECO:0000313" key="1">
    <source>
        <dbReference type="EMBL" id="KAG5570759.1"/>
    </source>
</evidence>
<protein>
    <submittedName>
        <fullName evidence="1">Uncharacterized protein</fullName>
    </submittedName>
</protein>
<dbReference type="AlphaFoldDB" id="A0A9J5W5W3"/>
<gene>
    <name evidence="1" type="ORF">H5410_060525</name>
</gene>
<reference evidence="1 2" key="1">
    <citation type="submission" date="2020-09" db="EMBL/GenBank/DDBJ databases">
        <title>De no assembly of potato wild relative species, Solanum commersonii.</title>
        <authorList>
            <person name="Cho K."/>
        </authorList>
    </citation>
    <scope>NUCLEOTIDE SEQUENCE [LARGE SCALE GENOMIC DNA]</scope>
    <source>
        <strain evidence="1">LZ3.2</strain>
        <tissue evidence="1">Leaf</tissue>
    </source>
</reference>